<dbReference type="KEGG" id="sxi:SXIM_32700"/>
<evidence type="ECO:0000259" key="1">
    <source>
        <dbReference type="Pfam" id="PF21597"/>
    </source>
</evidence>
<dbReference type="PATRIC" id="fig|408015.6.peg.3310"/>
<dbReference type="InterPro" id="IPR049445">
    <property type="entry name" value="TetR_SbtR-like_C"/>
</dbReference>
<evidence type="ECO:0000313" key="3">
    <source>
        <dbReference type="Proteomes" id="UP000034034"/>
    </source>
</evidence>
<dbReference type="Pfam" id="PF21597">
    <property type="entry name" value="TetR_C_43"/>
    <property type="match status" value="1"/>
</dbReference>
<gene>
    <name evidence="2" type="ORF">SXIM_32700</name>
</gene>
<accession>A0A0F7FWF6</accession>
<dbReference type="EMBL" id="CP009922">
    <property type="protein sequence ID" value="AKG44654.1"/>
    <property type="molecule type" value="Genomic_DNA"/>
</dbReference>
<dbReference type="RefSeq" id="WP_052385113.1">
    <property type="nucleotide sequence ID" value="NZ_CP009922.3"/>
</dbReference>
<dbReference type="Proteomes" id="UP000034034">
    <property type="component" value="Chromosome"/>
</dbReference>
<dbReference type="STRING" id="408015.SXIM_32700"/>
<dbReference type="SUPFAM" id="SSF48498">
    <property type="entry name" value="Tetracyclin repressor-like, C-terminal domain"/>
    <property type="match status" value="1"/>
</dbReference>
<organism evidence="2 3">
    <name type="scientific">Streptomyces xiamenensis</name>
    <dbReference type="NCBI Taxonomy" id="408015"/>
    <lineage>
        <taxon>Bacteria</taxon>
        <taxon>Bacillati</taxon>
        <taxon>Actinomycetota</taxon>
        <taxon>Actinomycetes</taxon>
        <taxon>Kitasatosporales</taxon>
        <taxon>Streptomycetaceae</taxon>
        <taxon>Streptomyces</taxon>
    </lineage>
</organism>
<keyword evidence="3" id="KW-1185">Reference proteome</keyword>
<protein>
    <submittedName>
        <fullName evidence="2">Transcriptional regulator, TetR family</fullName>
    </submittedName>
</protein>
<feature type="domain" description="Transcriptional regulator SbtR-like C-terminal" evidence="1">
    <location>
        <begin position="9"/>
        <end position="107"/>
    </location>
</feature>
<evidence type="ECO:0000313" key="2">
    <source>
        <dbReference type="EMBL" id="AKG44654.1"/>
    </source>
</evidence>
<dbReference type="HOGENOM" id="CLU_2119862_0_0_11"/>
<sequence>MQLADTHSPRDAVTTWLDELTTYTSTTRGVTTALMADPEGGIAVEDSCHGLLHGAAARLVADAAEAGVVRDEVTPLDLITLANALSLASDGDADAARRLLHLALGGVLSRTEAD</sequence>
<dbReference type="InterPro" id="IPR036271">
    <property type="entry name" value="Tet_transcr_reg_TetR-rel_C_sf"/>
</dbReference>
<dbReference type="AlphaFoldDB" id="A0A0F7FWF6"/>
<dbReference type="Gene3D" id="1.10.357.10">
    <property type="entry name" value="Tetracycline Repressor, domain 2"/>
    <property type="match status" value="1"/>
</dbReference>
<proteinExistence type="predicted"/>
<reference evidence="2" key="1">
    <citation type="submission" date="2019-08" db="EMBL/GenBank/DDBJ databases">
        <title>Complete genome sequence of a mangrove-derived Streptomyces xiamenensis.</title>
        <authorList>
            <person name="Xu J."/>
        </authorList>
    </citation>
    <scope>NUCLEOTIDE SEQUENCE</scope>
    <source>
        <strain evidence="2">318</strain>
    </source>
</reference>
<name>A0A0F7FWF6_9ACTN</name>